<comment type="similarity">
    <text evidence="3">Belongs to the DOCK family.</text>
</comment>
<dbReference type="Gene3D" id="2.30.30.40">
    <property type="entry name" value="SH3 Domains"/>
    <property type="match status" value="1"/>
</dbReference>
<keyword evidence="6" id="KW-0808">Transferase</keyword>
<dbReference type="PANTHER" id="PTHR45653">
    <property type="entry name" value="DEDICATOR OF CYTOKINESIS"/>
    <property type="match status" value="1"/>
</dbReference>
<dbReference type="InterPro" id="IPR036028">
    <property type="entry name" value="SH3-like_dom_sf"/>
</dbReference>
<evidence type="ECO:0000313" key="7">
    <source>
        <dbReference type="Proteomes" id="UP001470230"/>
    </source>
</evidence>
<proteinExistence type="inferred from homology"/>
<accession>A0ABR2KXR3</accession>
<dbReference type="PROSITE" id="PS51651">
    <property type="entry name" value="DOCKER"/>
    <property type="match status" value="1"/>
</dbReference>
<dbReference type="PANTHER" id="PTHR45653:SF10">
    <property type="entry name" value="MYOBLAST CITY, ISOFORM B"/>
    <property type="match status" value="1"/>
</dbReference>
<dbReference type="SMART" id="SM00326">
    <property type="entry name" value="SH3"/>
    <property type="match status" value="1"/>
</dbReference>
<sequence>MSWKTSSGIAIAIHPFVASGKNQISILTGDYLIIYHETKDWYHGQNLLTENDGIFPKSFVTFVPMKKFNSIDVKNFMMQGADLLHTEAQLTLNFALHFIDREQDHKKVCAATKCIEDLVDQLKNIQKNDDSVYDTHKNIARSIDGLRNLLGINKTYRTKYDEFSTFTAWGQEQFSSSIIATNKEIADPDYVVLHFHVELDGLKKDSKELFFTFCLYQSVRLPWISEPVSVKLGPERTKCDLMFNYLEKKNLQNEVHLVVYIYDFTQQNNSSSKQPSVNRSIIGIGFVRLPSLKADVAFRKGPTTLRIEPKMSLSNIFMFGGHEYFISGNDSSCNESLRPAFSPNLKLTFTPYFGLLDNFIDIQAVAYPIISNSLFLPTVIPAKKVVSKLHVCLSGIKEYIMRKREVITVRLFDTSDNTFKDVIKNSYTGKKSNHYNSVSFSCIKEKEVHLAESFCFDLSSFSQEKLKDLNILFELKAAGDSTGTAYALVPIADENGFIEQNVKQTAELCLYHIKNIQKVTAADFQSKGKTAAILKYDTVLSSTLLSANKQLMKLVYYKQFENELESLLSSFKEIPMYEWNKFFKILSYNLIKIINSNSDCEDEAFKVLLYIFSEILTRGRKDYINEIGELIQEHFTPESHQDEDDFDDIKGLYDKLIPEIAESIKIKDTQNFRNILKCASYFFDMSMKSILIYNTDAEINLEPVKNKLKIFFKELNDIISKVPEESDALNSGTVFTDQQLILQHFPAMITALIQCLDPRFLGKTVVSFIRSIRYVKDDKKQIPLDKSRMKVLYILSGTKCWTNPESRKLLQDIYKTELEKAADLPLCRKFVAPTIASLFLSSRDDFALQFIDLLYKFYQKNIDTIENANGNASKKVAEIDADNIAKVLMLIAYKFPDKIPYDLLVELMKSDHLSPHVRLFMYANFAFSSLDKFKEMLGGNKISNQKKNETITLFFTLTVLASEKSSIQLENAMNMLIYPRSFDYSTCRALYEALPKEAKVNPDLIEPLFHCYILSNKSDELFMLFYDLIEADIDVNEKPKTILKPTLDAIYKLSKMKEFDQLISMFQLQKKCKNQDIKEFYRQFEKITIALRDYRKMISDKSLLSTNADKLSEAIGVLIEACKYTDNLQLMPKCLLRLAELNLTCGNHVEASKAYEMFLDYIPCNHDNLEDIYKIENAKTGVELHTNVMLKIIGLYMGSNYDEYALNIIDKLCSNVVKPYQYIDLMKTILDKETAVYHNIVTQERKYSNFFYVHFNGKKFDDYYDNNRSFIYRKHPSVDLNSFIREISGKFQIDIKNISENESQDPNEDHIQVFQVVPSFEEEIEDSFYQPNTNQMKYLLAFSLYKDVTLFKRECDQGKSSKGKKTSLDNLNQFFYRTNESFPSMKSRIEVDMSQVKKNSLEPVDKAMLVIKRRTANLKVETYSYRKLFENNLITNIDSGVISLFTNTINTVVNNFDNGDTQQYVKTFVEDNNFASSNQEKVDQFKDALKEHMKIIEEALNLNIKIVPKEMKDLNQHTLEQVIKVKKKYKSILS</sequence>
<reference evidence="6 7" key="1">
    <citation type="submission" date="2024-04" db="EMBL/GenBank/DDBJ databases">
        <title>Tritrichomonas musculus Genome.</title>
        <authorList>
            <person name="Alves-Ferreira E."/>
            <person name="Grigg M."/>
            <person name="Lorenzi H."/>
            <person name="Galac M."/>
        </authorList>
    </citation>
    <scope>NUCLEOTIDE SEQUENCE [LARGE SCALE GENOMIC DNA]</scope>
    <source>
        <strain evidence="6 7">EAF2021</strain>
    </source>
</reference>
<dbReference type="Pfam" id="PF00018">
    <property type="entry name" value="SH3_1"/>
    <property type="match status" value="1"/>
</dbReference>
<evidence type="ECO:0000259" key="5">
    <source>
        <dbReference type="PROSITE" id="PS51651"/>
    </source>
</evidence>
<keyword evidence="1 2" id="KW-0728">SH3 domain</keyword>
<protein>
    <submittedName>
        <fullName evidence="6">Deoxycytidine kinase 1</fullName>
    </submittedName>
</protein>
<dbReference type="GO" id="GO:0016301">
    <property type="term" value="F:kinase activity"/>
    <property type="evidence" value="ECO:0007669"/>
    <property type="project" value="UniProtKB-KW"/>
</dbReference>
<dbReference type="InterPro" id="IPR001452">
    <property type="entry name" value="SH3_domain"/>
</dbReference>
<dbReference type="SUPFAM" id="SSF50044">
    <property type="entry name" value="SH3-domain"/>
    <property type="match status" value="1"/>
</dbReference>
<evidence type="ECO:0000256" key="2">
    <source>
        <dbReference type="PROSITE-ProRule" id="PRU00192"/>
    </source>
</evidence>
<dbReference type="Proteomes" id="UP001470230">
    <property type="component" value="Unassembled WGS sequence"/>
</dbReference>
<dbReference type="Gene3D" id="1.20.58.740">
    <property type="match status" value="1"/>
</dbReference>
<dbReference type="EMBL" id="JAPFFF010000003">
    <property type="protein sequence ID" value="KAK8895653.1"/>
    <property type="molecule type" value="Genomic_DNA"/>
</dbReference>
<keyword evidence="6" id="KW-0418">Kinase</keyword>
<gene>
    <name evidence="6" type="ORF">M9Y10_024123</name>
</gene>
<dbReference type="InterPro" id="IPR043161">
    <property type="entry name" value="DOCK_C_lobe_A"/>
</dbReference>
<keyword evidence="7" id="KW-1185">Reference proteome</keyword>
<evidence type="ECO:0000256" key="1">
    <source>
        <dbReference type="ARBA" id="ARBA00022443"/>
    </source>
</evidence>
<evidence type="ECO:0000313" key="6">
    <source>
        <dbReference type="EMBL" id="KAK8895653.1"/>
    </source>
</evidence>
<dbReference type="InterPro" id="IPR043162">
    <property type="entry name" value="DOCK_C_lobe_C"/>
</dbReference>
<dbReference type="Gene3D" id="1.25.40.410">
    <property type="match status" value="1"/>
</dbReference>
<feature type="domain" description="SH3" evidence="4">
    <location>
        <begin position="5"/>
        <end position="65"/>
    </location>
</feature>
<dbReference type="PROSITE" id="PS50002">
    <property type="entry name" value="SH3"/>
    <property type="match status" value="1"/>
</dbReference>
<evidence type="ECO:0000259" key="4">
    <source>
        <dbReference type="PROSITE" id="PS50002"/>
    </source>
</evidence>
<dbReference type="InterPro" id="IPR027357">
    <property type="entry name" value="DOCKER_dom"/>
</dbReference>
<dbReference type="InterPro" id="IPR026791">
    <property type="entry name" value="DOCK"/>
</dbReference>
<name>A0ABR2KXR3_9EUKA</name>
<organism evidence="6 7">
    <name type="scientific">Tritrichomonas musculus</name>
    <dbReference type="NCBI Taxonomy" id="1915356"/>
    <lineage>
        <taxon>Eukaryota</taxon>
        <taxon>Metamonada</taxon>
        <taxon>Parabasalia</taxon>
        <taxon>Tritrichomonadida</taxon>
        <taxon>Tritrichomonadidae</taxon>
        <taxon>Tritrichomonas</taxon>
    </lineage>
</organism>
<feature type="domain" description="DOCKER" evidence="5">
    <location>
        <begin position="1122"/>
        <end position="1534"/>
    </location>
</feature>
<comment type="caution">
    <text evidence="6">The sequence shown here is derived from an EMBL/GenBank/DDBJ whole genome shotgun (WGS) entry which is preliminary data.</text>
</comment>
<evidence type="ECO:0000256" key="3">
    <source>
        <dbReference type="PROSITE-ProRule" id="PRU00984"/>
    </source>
</evidence>